<dbReference type="Proteomes" id="UP001344906">
    <property type="component" value="Unassembled WGS sequence"/>
</dbReference>
<evidence type="ECO:0000313" key="5">
    <source>
        <dbReference type="EMBL" id="GLV57808.1"/>
    </source>
</evidence>
<keyword evidence="1 2" id="KW-0238">DNA-binding</keyword>
<dbReference type="PANTHER" id="PTHR10302:SF27">
    <property type="entry name" value="SINGLE-STRANDED DNA-BINDING PROTEIN"/>
    <property type="match status" value="1"/>
</dbReference>
<dbReference type="EMBL" id="BSRI01000002">
    <property type="protein sequence ID" value="GLV57808.1"/>
    <property type="molecule type" value="Genomic_DNA"/>
</dbReference>
<proteinExistence type="inferred from homology"/>
<accession>A0ABQ6FU78</accession>
<evidence type="ECO:0000256" key="1">
    <source>
        <dbReference type="ARBA" id="ARBA00023125"/>
    </source>
</evidence>
<sequence length="130" mass="14697">MNKIMLIGNLGRDPEMNYTQNGTAVTKFSLAVTRRSKSPSGERETDWFNIVAWSQLAETCSNYLKKGQKVYVEGRLEQRKYNDKEGIQRTVIDVIINDMEMLTPKNQQPGNAGPDYGGPDDLGELDDHPF</sequence>
<comment type="caution">
    <text evidence="2">Lacks conserved residue(s) required for the propagation of feature annotation.</text>
</comment>
<dbReference type="NCBIfam" id="TIGR00621">
    <property type="entry name" value="ssb"/>
    <property type="match status" value="1"/>
</dbReference>
<evidence type="ECO:0000256" key="2">
    <source>
        <dbReference type="HAMAP-Rule" id="MF_00984"/>
    </source>
</evidence>
<comment type="subunit">
    <text evidence="2">Homotetramer.</text>
</comment>
<dbReference type="SUPFAM" id="SSF50249">
    <property type="entry name" value="Nucleic acid-binding proteins"/>
    <property type="match status" value="1"/>
</dbReference>
<dbReference type="Pfam" id="PF00436">
    <property type="entry name" value="SSB"/>
    <property type="match status" value="1"/>
</dbReference>
<evidence type="ECO:0000256" key="3">
    <source>
        <dbReference type="PIRNR" id="PIRNR002070"/>
    </source>
</evidence>
<organism evidence="5 6">
    <name type="scientific">Dictyobacter halimunensis</name>
    <dbReference type="NCBI Taxonomy" id="3026934"/>
    <lineage>
        <taxon>Bacteria</taxon>
        <taxon>Bacillati</taxon>
        <taxon>Chloroflexota</taxon>
        <taxon>Ktedonobacteria</taxon>
        <taxon>Ktedonobacterales</taxon>
        <taxon>Dictyobacteraceae</taxon>
        <taxon>Dictyobacter</taxon>
    </lineage>
</organism>
<feature type="region of interest" description="Disordered" evidence="4">
    <location>
        <begin position="102"/>
        <end position="130"/>
    </location>
</feature>
<dbReference type="PIRSF" id="PIRSF002070">
    <property type="entry name" value="SSB"/>
    <property type="match status" value="1"/>
</dbReference>
<comment type="caution">
    <text evidence="5">The sequence shown here is derived from an EMBL/GenBank/DDBJ whole genome shotgun (WGS) entry which is preliminary data.</text>
</comment>
<dbReference type="InterPro" id="IPR012340">
    <property type="entry name" value="NA-bd_OB-fold"/>
</dbReference>
<dbReference type="CDD" id="cd04496">
    <property type="entry name" value="SSB_OBF"/>
    <property type="match status" value="1"/>
</dbReference>
<keyword evidence="6" id="KW-1185">Reference proteome</keyword>
<gene>
    <name evidence="5" type="ORF">KDH_46430</name>
</gene>
<dbReference type="RefSeq" id="WP_338253859.1">
    <property type="nucleotide sequence ID" value="NZ_BSRI01000002.1"/>
</dbReference>
<name>A0ABQ6FU78_9CHLR</name>
<reference evidence="5 6" key="1">
    <citation type="submission" date="2023-02" db="EMBL/GenBank/DDBJ databases">
        <title>Dictyobacter halimunensis sp. nov., a new member of the class Ktedonobacteria from forest soil in a geothermal area.</title>
        <authorList>
            <person name="Rachmania M.K."/>
            <person name="Ningsih F."/>
            <person name="Sakai Y."/>
            <person name="Yabe S."/>
            <person name="Yokota A."/>
            <person name="Sjamsuridzal W."/>
        </authorList>
    </citation>
    <scope>NUCLEOTIDE SEQUENCE [LARGE SCALE GENOMIC DNA]</scope>
    <source>
        <strain evidence="5 6">S3.2.2.5</strain>
    </source>
</reference>
<dbReference type="PANTHER" id="PTHR10302">
    <property type="entry name" value="SINGLE-STRANDED DNA-BINDING PROTEIN"/>
    <property type="match status" value="1"/>
</dbReference>
<dbReference type="HAMAP" id="MF_00984">
    <property type="entry name" value="SSB"/>
    <property type="match status" value="1"/>
</dbReference>
<evidence type="ECO:0000256" key="4">
    <source>
        <dbReference type="SAM" id="MobiDB-lite"/>
    </source>
</evidence>
<dbReference type="PROSITE" id="PS50935">
    <property type="entry name" value="SSB"/>
    <property type="match status" value="1"/>
</dbReference>
<evidence type="ECO:0000313" key="6">
    <source>
        <dbReference type="Proteomes" id="UP001344906"/>
    </source>
</evidence>
<dbReference type="InterPro" id="IPR011344">
    <property type="entry name" value="ssDNA-bd"/>
</dbReference>
<dbReference type="Gene3D" id="2.40.50.140">
    <property type="entry name" value="Nucleic acid-binding proteins"/>
    <property type="match status" value="1"/>
</dbReference>
<protein>
    <recommendedName>
        <fullName evidence="2 3">Single-stranded DNA-binding protein</fullName>
        <shortName evidence="2">SSB</shortName>
    </recommendedName>
</protein>
<dbReference type="InterPro" id="IPR000424">
    <property type="entry name" value="Primosome_PriB/ssb"/>
</dbReference>